<dbReference type="AlphaFoldDB" id="K8FHU7"/>
<dbReference type="RefSeq" id="XP_007512096.1">
    <property type="nucleotide sequence ID" value="XM_007512034.1"/>
</dbReference>
<dbReference type="STRING" id="41875.K8FHU7"/>
<dbReference type="InterPro" id="IPR000571">
    <property type="entry name" value="Znf_CCCH"/>
</dbReference>
<evidence type="ECO:0000256" key="3">
    <source>
        <dbReference type="ARBA" id="ARBA00022833"/>
    </source>
</evidence>
<dbReference type="Pfam" id="PF13696">
    <property type="entry name" value="zf-CCHC_2"/>
    <property type="match status" value="1"/>
</dbReference>
<feature type="region of interest" description="Disordered" evidence="5">
    <location>
        <begin position="627"/>
        <end position="841"/>
    </location>
</feature>
<feature type="compositionally biased region" description="Basic and acidic residues" evidence="5">
    <location>
        <begin position="396"/>
        <end position="416"/>
    </location>
</feature>
<dbReference type="Proteomes" id="UP000198341">
    <property type="component" value="Chromosome 7"/>
</dbReference>
<keyword evidence="2 4" id="KW-0863">Zinc-finger</keyword>
<dbReference type="SUPFAM" id="SSF57756">
    <property type="entry name" value="Retrovirus zinc finger-like domains"/>
    <property type="match status" value="1"/>
</dbReference>
<dbReference type="InterPro" id="IPR036875">
    <property type="entry name" value="Znf_CCHC_sf"/>
</dbReference>
<feature type="region of interest" description="Disordered" evidence="5">
    <location>
        <begin position="127"/>
        <end position="159"/>
    </location>
</feature>
<feature type="domain" description="C3H1-type" evidence="6">
    <location>
        <begin position="603"/>
        <end position="625"/>
    </location>
</feature>
<dbReference type="PANTHER" id="PTHR45691">
    <property type="entry name" value="PROTEIN DIAPHANOUS"/>
    <property type="match status" value="1"/>
</dbReference>
<dbReference type="OrthoDB" id="106784at2759"/>
<dbReference type="GO" id="GO:0005884">
    <property type="term" value="C:actin filament"/>
    <property type="evidence" value="ECO:0007669"/>
    <property type="project" value="TreeGrafter"/>
</dbReference>
<feature type="compositionally biased region" description="Basic and acidic residues" evidence="5">
    <location>
        <begin position="748"/>
        <end position="780"/>
    </location>
</feature>
<evidence type="ECO:0000313" key="9">
    <source>
        <dbReference type="EMBL" id="CCO66184.1"/>
    </source>
</evidence>
<sequence>MASGGTIHYKFKSQKSYDTVTFDGVYISVANLKQLIAEKKGLDKEGTAELLLTNVTEDGNNKGVGQDLTDDQSLVWKNASIIVRRVPKAMGKTIGDAQELKEEKKRIYVKPPDAATLNMAQQAANRNRRNMLTAKREKRERMKKMREGEGEDLDNADDDLDNEEEALKEEKDIKDLIANETKQWDAERLQARNAKIVSKAAGNQPMQRQGIATRNNAAPVVSQGVQLAKEMQANKIMHQSYVRADGAGVPGPGYVCKQCNVPGHWIQDCPQGKDANVEVVRMKTAYGIPQNRLEGTDTGVLVGPTGESVEMKADETEFDRMMGFLTGKEEDEDDKMLMIGDKKDGEEENAGNEGEQHPFSPATDGVQSPTMAPPPGGPPPGGPPPLPMGPPPSTAETREERDKKRAEEKAAAKERFVNMSPEEVMNMDPAEMEKLMALIGDDENDEMMKMGDGGGGGGMPPPGMPPPHAQRYRRGPMGGFPSLGGGGYNNAVIVTEPKIDMTPEEEEEADRMLKTGDFSSIEAMLKTFGCTPEQIEHLMKTQPSFPNPFYGGGPPGERRQFAGPRPCYAYAKGECFRGDRCKYWHDPSIPAPDRSKQIGEGGPCWAFAQGRCFRGDSCRFSHDPSILPKDLENNPFRNAGVQDGPPPTQFGGNGGGEDGGGPSEFGGRKRVRENSRDRFEDTIQRDDSREGRPSSRGGYDNPPRRGNSRDRGAPPFRFGAEQQPSGPPLDHQQRGRRMPPGPPPGSKRTRDDSREPGGSRPPSRDGGRPPEAKRSRRNEDNDATQHQNGQQGGGGGFVEGFRGGRGGGRRGGGGRGRAPPPPASQGGGQRGSRSIRNRLTR</sequence>
<dbReference type="Gene3D" id="3.10.20.90">
    <property type="entry name" value="Phosphatidylinositol 3-kinase Catalytic Subunit, Chain A, domain 1"/>
    <property type="match status" value="1"/>
</dbReference>
<dbReference type="InterPro" id="IPR041367">
    <property type="entry name" value="Znf-CCCH_4"/>
</dbReference>
<feature type="region of interest" description="Disordered" evidence="5">
    <location>
        <begin position="344"/>
        <end position="418"/>
    </location>
</feature>
<dbReference type="EMBL" id="FO082272">
    <property type="protein sequence ID" value="CCO66184.1"/>
    <property type="molecule type" value="Genomic_DNA"/>
</dbReference>
<feature type="compositionally biased region" description="Acidic residues" evidence="5">
    <location>
        <begin position="149"/>
        <end position="159"/>
    </location>
</feature>
<dbReference type="Gene3D" id="4.10.60.10">
    <property type="entry name" value="Zinc finger, CCHC-type"/>
    <property type="match status" value="1"/>
</dbReference>
<evidence type="ECO:0000313" key="10">
    <source>
        <dbReference type="Proteomes" id="UP000198341"/>
    </source>
</evidence>
<dbReference type="InterPro" id="IPR014891">
    <property type="entry name" value="DWNN_domain"/>
</dbReference>
<dbReference type="PROSITE" id="PS51282">
    <property type="entry name" value="DWNN"/>
    <property type="match status" value="1"/>
</dbReference>
<evidence type="ECO:0000256" key="2">
    <source>
        <dbReference type="ARBA" id="ARBA00022771"/>
    </source>
</evidence>
<feature type="domain" description="CCHC-type" evidence="7">
    <location>
        <begin position="256"/>
        <end position="271"/>
    </location>
</feature>
<keyword evidence="10" id="KW-1185">Reference proteome</keyword>
<feature type="compositionally biased region" description="Pro residues" evidence="5">
    <location>
        <begin position="371"/>
        <end position="393"/>
    </location>
</feature>
<gene>
    <name evidence="9" type="ORF">Bathy07g03990</name>
</gene>
<dbReference type="GO" id="GO:0030041">
    <property type="term" value="P:actin filament polymerization"/>
    <property type="evidence" value="ECO:0007669"/>
    <property type="project" value="TreeGrafter"/>
</dbReference>
<dbReference type="PANTHER" id="PTHR45691:SF6">
    <property type="entry name" value="PROTEIN DIAPHANOUS"/>
    <property type="match status" value="1"/>
</dbReference>
<keyword evidence="3 4" id="KW-0862">Zinc</keyword>
<dbReference type="InterPro" id="IPR001878">
    <property type="entry name" value="Znf_CCHC"/>
</dbReference>
<accession>K8FHU7</accession>
<name>K8FHU7_9CHLO</name>
<dbReference type="PROSITE" id="PS50158">
    <property type="entry name" value="ZF_CCHC"/>
    <property type="match status" value="1"/>
</dbReference>
<evidence type="ECO:0000256" key="1">
    <source>
        <dbReference type="ARBA" id="ARBA00022723"/>
    </source>
</evidence>
<dbReference type="SMART" id="SM01180">
    <property type="entry name" value="DWNN"/>
    <property type="match status" value="1"/>
</dbReference>
<dbReference type="Pfam" id="PF18044">
    <property type="entry name" value="zf-CCCH_4"/>
    <property type="match status" value="1"/>
</dbReference>
<evidence type="ECO:0000259" key="6">
    <source>
        <dbReference type="PROSITE" id="PS50103"/>
    </source>
</evidence>
<keyword evidence="1 4" id="KW-0479">Metal-binding</keyword>
<dbReference type="Pfam" id="PF08783">
    <property type="entry name" value="DWNN"/>
    <property type="match status" value="1"/>
</dbReference>
<feature type="zinc finger region" description="C3H1-type" evidence="4">
    <location>
        <begin position="561"/>
        <end position="588"/>
    </location>
</feature>
<reference evidence="9 10" key="1">
    <citation type="submission" date="2011-10" db="EMBL/GenBank/DDBJ databases">
        <authorList>
            <person name="Genoscope - CEA"/>
        </authorList>
    </citation>
    <scope>NUCLEOTIDE SEQUENCE [LARGE SCALE GENOMIC DNA]</scope>
    <source>
        <strain evidence="9 10">RCC 1105</strain>
    </source>
</reference>
<dbReference type="eggNOG" id="KOG0314">
    <property type="taxonomic scope" value="Eukaryota"/>
</dbReference>
<evidence type="ECO:0000256" key="4">
    <source>
        <dbReference type="PROSITE-ProRule" id="PRU00723"/>
    </source>
</evidence>
<feature type="zinc finger region" description="C3H1-type" evidence="4">
    <location>
        <begin position="603"/>
        <end position="625"/>
    </location>
</feature>
<dbReference type="InterPro" id="IPR051412">
    <property type="entry name" value="Formin_Homology_Diaphanous_sf"/>
</dbReference>
<dbReference type="GO" id="GO:0008270">
    <property type="term" value="F:zinc ion binding"/>
    <property type="evidence" value="ECO:0007669"/>
    <property type="project" value="UniProtKB-KW"/>
</dbReference>
<organism evidence="9 10">
    <name type="scientific">Bathycoccus prasinos</name>
    <dbReference type="NCBI Taxonomy" id="41875"/>
    <lineage>
        <taxon>Eukaryota</taxon>
        <taxon>Viridiplantae</taxon>
        <taxon>Chlorophyta</taxon>
        <taxon>Mamiellophyceae</taxon>
        <taxon>Mamiellales</taxon>
        <taxon>Bathycoccaceae</taxon>
        <taxon>Bathycoccus</taxon>
    </lineage>
</organism>
<dbReference type="KEGG" id="bpg:Bathy07g03990"/>
<feature type="domain" description="C3H1-type" evidence="6">
    <location>
        <begin position="561"/>
        <end position="588"/>
    </location>
</feature>
<evidence type="ECO:0000259" key="7">
    <source>
        <dbReference type="PROSITE" id="PS50158"/>
    </source>
</evidence>
<evidence type="ECO:0000259" key="8">
    <source>
        <dbReference type="PROSITE" id="PS51282"/>
    </source>
</evidence>
<dbReference type="Gene3D" id="3.30.1370.210">
    <property type="match status" value="1"/>
</dbReference>
<dbReference type="GO" id="GO:0003676">
    <property type="term" value="F:nucleic acid binding"/>
    <property type="evidence" value="ECO:0007669"/>
    <property type="project" value="InterPro"/>
</dbReference>
<feature type="compositionally biased region" description="Basic and acidic residues" evidence="5">
    <location>
        <begin position="134"/>
        <end position="148"/>
    </location>
</feature>
<dbReference type="SMART" id="SM00356">
    <property type="entry name" value="ZnF_C3H1"/>
    <property type="match status" value="2"/>
</dbReference>
<feature type="domain" description="DWNN" evidence="8">
    <location>
        <begin position="7"/>
        <end position="87"/>
    </location>
</feature>
<feature type="compositionally biased region" description="Gly residues" evidence="5">
    <location>
        <begin position="651"/>
        <end position="664"/>
    </location>
</feature>
<feature type="compositionally biased region" description="Basic and acidic residues" evidence="5">
    <location>
        <begin position="672"/>
        <end position="693"/>
    </location>
</feature>
<dbReference type="PROSITE" id="PS50103">
    <property type="entry name" value="ZF_C3H1"/>
    <property type="match status" value="2"/>
</dbReference>
<proteinExistence type="predicted"/>
<dbReference type="GeneID" id="19014888"/>
<feature type="compositionally biased region" description="Gly residues" evidence="5">
    <location>
        <begin position="790"/>
        <end position="816"/>
    </location>
</feature>
<evidence type="ECO:0000256" key="5">
    <source>
        <dbReference type="SAM" id="MobiDB-lite"/>
    </source>
</evidence>
<protein>
    <submittedName>
        <fullName evidence="9">Uncharacterized protein</fullName>
    </submittedName>
</protein>
<dbReference type="InterPro" id="IPR025829">
    <property type="entry name" value="Zn_knuckle_CX2CX3GHX4C"/>
</dbReference>